<organism evidence="4 5">
    <name type="scientific">Auraticoccus cholistanensis</name>
    <dbReference type="NCBI Taxonomy" id="2656650"/>
    <lineage>
        <taxon>Bacteria</taxon>
        <taxon>Bacillati</taxon>
        <taxon>Actinomycetota</taxon>
        <taxon>Actinomycetes</taxon>
        <taxon>Propionibacteriales</taxon>
        <taxon>Propionibacteriaceae</taxon>
        <taxon>Auraticoccus</taxon>
    </lineage>
</organism>
<evidence type="ECO:0000313" key="4">
    <source>
        <dbReference type="EMBL" id="MVA76677.1"/>
    </source>
</evidence>
<protein>
    <submittedName>
        <fullName evidence="4">Transporter substrate-binding domain-containing protein</fullName>
    </submittedName>
</protein>
<dbReference type="AlphaFoldDB" id="A0A6A9UYL7"/>
<feature type="signal peptide" evidence="2">
    <location>
        <begin position="1"/>
        <end position="26"/>
    </location>
</feature>
<feature type="chain" id="PRO_5038363481" evidence="2">
    <location>
        <begin position="27"/>
        <end position="163"/>
    </location>
</feature>
<dbReference type="SUPFAM" id="SSF53850">
    <property type="entry name" value="Periplasmic binding protein-like II"/>
    <property type="match status" value="1"/>
</dbReference>
<reference evidence="4 5" key="1">
    <citation type="submission" date="2019-12" db="EMBL/GenBank/DDBJ databases">
        <title>Auraticoccus cholistani sp. nov., an actinomycete isolated from soil of Cholistan desert.</title>
        <authorList>
            <person name="Cheema M.T."/>
        </authorList>
    </citation>
    <scope>NUCLEOTIDE SEQUENCE [LARGE SCALE GENOMIC DNA]</scope>
    <source>
        <strain evidence="4 5">F435</strain>
    </source>
</reference>
<accession>A0A6A9UYL7</accession>
<dbReference type="RefSeq" id="WP_156610296.1">
    <property type="nucleotide sequence ID" value="NZ_WPCU01000007.1"/>
</dbReference>
<evidence type="ECO:0000259" key="3">
    <source>
        <dbReference type="Pfam" id="PF00497"/>
    </source>
</evidence>
<sequence>MMLPRRSAARAVLAIGLALLGTAGCAGPFPADSEDTLARASGGTLRVGVSENPPWTEVGDDGSVSGVEAELVTRYAAEIGSRVEWTPGAESVLAQEVAAGRLDMLVGGLTSRSPWSSEVALTRPWGTATGPDGQQQELVMGVRLGENALLVSLETFLAEQERG</sequence>
<feature type="domain" description="Solute-binding protein family 3/N-terminal" evidence="3">
    <location>
        <begin position="45"/>
        <end position="127"/>
    </location>
</feature>
<keyword evidence="1 2" id="KW-0732">Signal</keyword>
<comment type="caution">
    <text evidence="4">The sequence shown here is derived from an EMBL/GenBank/DDBJ whole genome shotgun (WGS) entry which is preliminary data.</text>
</comment>
<gene>
    <name evidence="4" type="ORF">GC722_11680</name>
</gene>
<evidence type="ECO:0000256" key="1">
    <source>
        <dbReference type="ARBA" id="ARBA00022729"/>
    </source>
</evidence>
<dbReference type="EMBL" id="WPCU01000007">
    <property type="protein sequence ID" value="MVA76677.1"/>
    <property type="molecule type" value="Genomic_DNA"/>
</dbReference>
<evidence type="ECO:0000313" key="5">
    <source>
        <dbReference type="Proteomes" id="UP000435304"/>
    </source>
</evidence>
<dbReference type="PROSITE" id="PS51257">
    <property type="entry name" value="PROKAR_LIPOPROTEIN"/>
    <property type="match status" value="1"/>
</dbReference>
<proteinExistence type="predicted"/>
<name>A0A6A9UYL7_9ACTN</name>
<keyword evidence="5" id="KW-1185">Reference proteome</keyword>
<dbReference type="InterPro" id="IPR001638">
    <property type="entry name" value="Solute-binding_3/MltF_N"/>
</dbReference>
<evidence type="ECO:0000256" key="2">
    <source>
        <dbReference type="SAM" id="SignalP"/>
    </source>
</evidence>
<dbReference type="PANTHER" id="PTHR35936">
    <property type="entry name" value="MEMBRANE-BOUND LYTIC MUREIN TRANSGLYCOSYLASE F"/>
    <property type="match status" value="1"/>
</dbReference>
<dbReference type="Gene3D" id="3.40.190.10">
    <property type="entry name" value="Periplasmic binding protein-like II"/>
    <property type="match status" value="1"/>
</dbReference>
<dbReference type="Pfam" id="PF00497">
    <property type="entry name" value="SBP_bac_3"/>
    <property type="match status" value="1"/>
</dbReference>
<dbReference type="Proteomes" id="UP000435304">
    <property type="component" value="Unassembled WGS sequence"/>
</dbReference>